<evidence type="ECO:0000313" key="2">
    <source>
        <dbReference type="Proteomes" id="UP000320055"/>
    </source>
</evidence>
<dbReference type="EMBL" id="CAACVJ010000101">
    <property type="protein sequence ID" value="VEP13254.1"/>
    <property type="molecule type" value="Genomic_DNA"/>
</dbReference>
<accession>A0A563VPB4</accession>
<keyword evidence="2" id="KW-1185">Reference proteome</keyword>
<gene>
    <name evidence="1" type="ORF">H1P_190053</name>
</gene>
<name>A0A563VPB4_9CYAN</name>
<organism evidence="1 2">
    <name type="scientific">Hyella patelloides LEGE 07179</name>
    <dbReference type="NCBI Taxonomy" id="945734"/>
    <lineage>
        <taxon>Bacteria</taxon>
        <taxon>Bacillati</taxon>
        <taxon>Cyanobacteriota</taxon>
        <taxon>Cyanophyceae</taxon>
        <taxon>Pleurocapsales</taxon>
        <taxon>Hyellaceae</taxon>
        <taxon>Hyella</taxon>
    </lineage>
</organism>
<reference evidence="1 2" key="1">
    <citation type="submission" date="2019-01" db="EMBL/GenBank/DDBJ databases">
        <authorList>
            <person name="Brito A."/>
        </authorList>
    </citation>
    <scope>NUCLEOTIDE SEQUENCE [LARGE SCALE GENOMIC DNA]</scope>
    <source>
        <strain evidence="1">1</strain>
    </source>
</reference>
<sequence>MIFFQFWEKRQKQEELVTKKREVEKAQKECKNDYFRQSL</sequence>
<dbReference type="AlphaFoldDB" id="A0A563VPB4"/>
<proteinExistence type="predicted"/>
<dbReference type="Proteomes" id="UP000320055">
    <property type="component" value="Unassembled WGS sequence"/>
</dbReference>
<evidence type="ECO:0000313" key="1">
    <source>
        <dbReference type="EMBL" id="VEP13254.1"/>
    </source>
</evidence>
<protein>
    <submittedName>
        <fullName evidence="1">Uncharacterized protein</fullName>
    </submittedName>
</protein>